<dbReference type="Gene3D" id="3.30.200.20">
    <property type="entry name" value="Phosphorylase Kinase, domain 1"/>
    <property type="match status" value="1"/>
</dbReference>
<dbReference type="InterPro" id="IPR011009">
    <property type="entry name" value="Kinase-like_dom_sf"/>
</dbReference>
<comment type="caution">
    <text evidence="1">The sequence shown here is derived from an EMBL/GenBank/DDBJ whole genome shotgun (WGS) entry which is preliminary data.</text>
</comment>
<gene>
    <name evidence="1" type="ORF">OLEA9_A080320</name>
</gene>
<keyword evidence="1" id="KW-0418">Kinase</keyword>
<accession>A0A8S0TA17</accession>
<protein>
    <submittedName>
        <fullName evidence="1">Probable inactive leucine-rich repeat receptor kinase At3g03770</fullName>
    </submittedName>
</protein>
<dbReference type="EMBL" id="CACTIH010005717">
    <property type="protein sequence ID" value="CAA3000860.1"/>
    <property type="molecule type" value="Genomic_DNA"/>
</dbReference>
<dbReference type="SUPFAM" id="SSF56112">
    <property type="entry name" value="Protein kinase-like (PK-like)"/>
    <property type="match status" value="1"/>
</dbReference>
<dbReference type="Proteomes" id="UP000594638">
    <property type="component" value="Unassembled WGS sequence"/>
</dbReference>
<dbReference type="AlphaFoldDB" id="A0A8S0TA17"/>
<keyword evidence="2" id="KW-1185">Reference proteome</keyword>
<proteinExistence type="predicted"/>
<reference evidence="1 2" key="1">
    <citation type="submission" date="2019-12" db="EMBL/GenBank/DDBJ databases">
        <authorList>
            <person name="Alioto T."/>
            <person name="Alioto T."/>
            <person name="Gomez Garrido J."/>
        </authorList>
    </citation>
    <scope>NUCLEOTIDE SEQUENCE [LARGE SCALE GENOMIC DNA]</scope>
</reference>
<evidence type="ECO:0000313" key="1">
    <source>
        <dbReference type="EMBL" id="CAA3000860.1"/>
    </source>
</evidence>
<dbReference type="OrthoDB" id="1745543at2759"/>
<evidence type="ECO:0000313" key="2">
    <source>
        <dbReference type="Proteomes" id="UP000594638"/>
    </source>
</evidence>
<name>A0A8S0TA17_OLEEU</name>
<keyword evidence="1" id="KW-0675">Receptor</keyword>
<dbReference type="GO" id="GO:0016301">
    <property type="term" value="F:kinase activity"/>
    <property type="evidence" value="ECO:0007669"/>
    <property type="project" value="UniProtKB-KW"/>
</dbReference>
<keyword evidence="1" id="KW-0808">Transferase</keyword>
<organism evidence="1 2">
    <name type="scientific">Olea europaea subsp. europaea</name>
    <dbReference type="NCBI Taxonomy" id="158383"/>
    <lineage>
        <taxon>Eukaryota</taxon>
        <taxon>Viridiplantae</taxon>
        <taxon>Streptophyta</taxon>
        <taxon>Embryophyta</taxon>
        <taxon>Tracheophyta</taxon>
        <taxon>Spermatophyta</taxon>
        <taxon>Magnoliopsida</taxon>
        <taxon>eudicotyledons</taxon>
        <taxon>Gunneridae</taxon>
        <taxon>Pentapetalae</taxon>
        <taxon>asterids</taxon>
        <taxon>lamiids</taxon>
        <taxon>Lamiales</taxon>
        <taxon>Oleaceae</taxon>
        <taxon>Oleeae</taxon>
        <taxon>Olea</taxon>
    </lineage>
</organism>
<dbReference type="Gramene" id="OE9A080320T1">
    <property type="protein sequence ID" value="OE9A080320C1"/>
    <property type="gene ID" value="OE9A080320"/>
</dbReference>
<sequence>MKVRVHNRATKLGALGLPAYRTFSLEVLEEATNNFDTLTFIGEGTYDQMYRGQLKDGSFITIICLKMKRKHGI</sequence>